<accession>A0A1F6VAM6</accession>
<protein>
    <recommendedName>
        <fullName evidence="2">EamA domain-containing protein</fullName>
    </recommendedName>
</protein>
<feature type="transmembrane region" description="Helical" evidence="1">
    <location>
        <begin position="243"/>
        <end position="264"/>
    </location>
</feature>
<dbReference type="InterPro" id="IPR037185">
    <property type="entry name" value="EmrE-like"/>
</dbReference>
<keyword evidence="1" id="KW-0472">Membrane</keyword>
<dbReference type="EMBL" id="MFSP01000084">
    <property type="protein sequence ID" value="OGI66596.1"/>
    <property type="molecule type" value="Genomic_DNA"/>
</dbReference>
<keyword evidence="1" id="KW-1133">Transmembrane helix</keyword>
<evidence type="ECO:0000313" key="4">
    <source>
        <dbReference type="Proteomes" id="UP000179076"/>
    </source>
</evidence>
<keyword evidence="1" id="KW-0812">Transmembrane</keyword>
<comment type="caution">
    <text evidence="3">The sequence shown here is derived from an EMBL/GenBank/DDBJ whole genome shotgun (WGS) entry which is preliminary data.</text>
</comment>
<dbReference type="InterPro" id="IPR000620">
    <property type="entry name" value="EamA_dom"/>
</dbReference>
<feature type="transmembrane region" description="Helical" evidence="1">
    <location>
        <begin position="6"/>
        <end position="25"/>
    </location>
</feature>
<reference evidence="3 4" key="1">
    <citation type="journal article" date="2016" name="Nat. Commun.">
        <title>Thousands of microbial genomes shed light on interconnected biogeochemical processes in an aquifer system.</title>
        <authorList>
            <person name="Anantharaman K."/>
            <person name="Brown C.T."/>
            <person name="Hug L.A."/>
            <person name="Sharon I."/>
            <person name="Castelle C.J."/>
            <person name="Probst A.J."/>
            <person name="Thomas B.C."/>
            <person name="Singh A."/>
            <person name="Wilkins M.J."/>
            <person name="Karaoz U."/>
            <person name="Brodie E.L."/>
            <person name="Williams K.H."/>
            <person name="Hubbard S.S."/>
            <person name="Banfield J.F."/>
        </authorList>
    </citation>
    <scope>NUCLEOTIDE SEQUENCE [LARGE SCALE GENOMIC DNA]</scope>
</reference>
<feature type="transmembrane region" description="Helical" evidence="1">
    <location>
        <begin position="97"/>
        <end position="117"/>
    </location>
</feature>
<feature type="transmembrane region" description="Helical" evidence="1">
    <location>
        <begin position="271"/>
        <end position="289"/>
    </location>
</feature>
<organism evidence="3 4">
    <name type="scientific">Candidatus Muproteobacteria bacterium RBG_16_60_9</name>
    <dbReference type="NCBI Taxonomy" id="1817755"/>
    <lineage>
        <taxon>Bacteria</taxon>
        <taxon>Pseudomonadati</taxon>
        <taxon>Pseudomonadota</taxon>
        <taxon>Candidatus Muproteobacteria</taxon>
    </lineage>
</organism>
<dbReference type="Pfam" id="PF00892">
    <property type="entry name" value="EamA"/>
    <property type="match status" value="2"/>
</dbReference>
<evidence type="ECO:0000256" key="1">
    <source>
        <dbReference type="SAM" id="Phobius"/>
    </source>
</evidence>
<dbReference type="Proteomes" id="UP000179076">
    <property type="component" value="Unassembled WGS sequence"/>
</dbReference>
<feature type="transmembrane region" description="Helical" evidence="1">
    <location>
        <begin position="183"/>
        <end position="204"/>
    </location>
</feature>
<evidence type="ECO:0000259" key="2">
    <source>
        <dbReference type="Pfam" id="PF00892"/>
    </source>
</evidence>
<feature type="domain" description="EamA" evidence="2">
    <location>
        <begin position="9"/>
        <end position="140"/>
    </location>
</feature>
<dbReference type="SUPFAM" id="SSF103481">
    <property type="entry name" value="Multidrug resistance efflux transporter EmrE"/>
    <property type="match status" value="2"/>
</dbReference>
<sequence>MIGGARVSLLLAGLSSICFGTGLITAKFGLRRLNARAGAAISIPTATLLFVLAAPFYLDTGGFTVSAALLFALVGLFFPAIVTLLTFTSNDRLGPSVTGTVSSTAPLFALLAAAALLGEHIHARAIIATCGVVAGVAVLSWKAPVEHRPPLRAALLFPIAGAILRGFAQAVAKAGLTLWPNPFAASLIGYLISSTTVIAADRATHSLRRPRSKQTIAWFAATGLLNGAGVLLTYVALSQAPVSLVAPVVAAYPLVTVLLSAALLRDEPLGTRVILGTAVTVAAIAYLVAG</sequence>
<gene>
    <name evidence="3" type="ORF">A2W18_14075</name>
</gene>
<dbReference type="AlphaFoldDB" id="A0A1F6VAM6"/>
<dbReference type="Gene3D" id="1.10.3730.20">
    <property type="match status" value="1"/>
</dbReference>
<feature type="domain" description="EamA" evidence="2">
    <location>
        <begin position="155"/>
        <end position="287"/>
    </location>
</feature>
<name>A0A1F6VAM6_9PROT</name>
<feature type="transmembrane region" description="Helical" evidence="1">
    <location>
        <begin position="37"/>
        <end position="57"/>
    </location>
</feature>
<feature type="transmembrane region" description="Helical" evidence="1">
    <location>
        <begin position="63"/>
        <end position="85"/>
    </location>
</feature>
<feature type="transmembrane region" description="Helical" evidence="1">
    <location>
        <begin position="216"/>
        <end position="237"/>
    </location>
</feature>
<evidence type="ECO:0000313" key="3">
    <source>
        <dbReference type="EMBL" id="OGI66596.1"/>
    </source>
</evidence>
<dbReference type="GO" id="GO:0016020">
    <property type="term" value="C:membrane"/>
    <property type="evidence" value="ECO:0007669"/>
    <property type="project" value="InterPro"/>
</dbReference>
<proteinExistence type="predicted"/>